<proteinExistence type="predicted"/>
<dbReference type="InterPro" id="IPR052026">
    <property type="entry name" value="ExeA_AAA_ATPase_DNA-bind"/>
</dbReference>
<feature type="non-terminal residue" evidence="3">
    <location>
        <position position="573"/>
    </location>
</feature>
<dbReference type="PANTHER" id="PTHR35894:SF1">
    <property type="entry name" value="PHOSPHORIBULOKINASE _ URIDINE KINASE FAMILY"/>
    <property type="match status" value="1"/>
</dbReference>
<dbReference type="SUPFAM" id="SSF52540">
    <property type="entry name" value="P-loop containing nucleoside triphosphate hydrolases"/>
    <property type="match status" value="1"/>
</dbReference>
<dbReference type="GO" id="GO:0016887">
    <property type="term" value="F:ATP hydrolysis activity"/>
    <property type="evidence" value="ECO:0007669"/>
    <property type="project" value="InterPro"/>
</dbReference>
<organism evidence="3">
    <name type="scientific">marine metagenome</name>
    <dbReference type="NCBI Taxonomy" id="408172"/>
    <lineage>
        <taxon>unclassified sequences</taxon>
        <taxon>metagenomes</taxon>
        <taxon>ecological metagenomes</taxon>
    </lineage>
</organism>
<feature type="compositionally biased region" description="Acidic residues" evidence="1">
    <location>
        <begin position="303"/>
        <end position="315"/>
    </location>
</feature>
<dbReference type="EMBL" id="UINC01034481">
    <property type="protein sequence ID" value="SVB25387.1"/>
    <property type="molecule type" value="Genomic_DNA"/>
</dbReference>
<reference evidence="3" key="1">
    <citation type="submission" date="2018-05" db="EMBL/GenBank/DDBJ databases">
        <authorList>
            <person name="Lanie J.A."/>
            <person name="Ng W.-L."/>
            <person name="Kazmierczak K.M."/>
            <person name="Andrzejewski T.M."/>
            <person name="Davidsen T.M."/>
            <person name="Wayne K.J."/>
            <person name="Tettelin H."/>
            <person name="Glass J.I."/>
            <person name="Rusch D."/>
            <person name="Podicherti R."/>
            <person name="Tsui H.-C.T."/>
            <person name="Winkler M.E."/>
        </authorList>
    </citation>
    <scope>NUCLEOTIDE SEQUENCE</scope>
</reference>
<dbReference type="AlphaFoldDB" id="A0A382CJ98"/>
<accession>A0A382CJ98</accession>
<protein>
    <recommendedName>
        <fullName evidence="2">ORC1/DEAH AAA+ ATPase domain-containing protein</fullName>
    </recommendedName>
</protein>
<feature type="domain" description="ORC1/DEAH AAA+ ATPase" evidence="2">
    <location>
        <begin position="42"/>
        <end position="172"/>
    </location>
</feature>
<name>A0A382CJ98_9ZZZZ</name>
<gene>
    <name evidence="3" type="ORF">METZ01_LOCUS178241</name>
</gene>
<feature type="region of interest" description="Disordered" evidence="1">
    <location>
        <begin position="303"/>
        <end position="357"/>
    </location>
</feature>
<evidence type="ECO:0000256" key="1">
    <source>
        <dbReference type="SAM" id="MobiDB-lite"/>
    </source>
</evidence>
<dbReference type="InterPro" id="IPR027417">
    <property type="entry name" value="P-loop_NTPase"/>
</dbReference>
<dbReference type="InterPro" id="IPR049945">
    <property type="entry name" value="AAA_22"/>
</dbReference>
<dbReference type="Pfam" id="PF13401">
    <property type="entry name" value="AAA_22"/>
    <property type="match status" value="1"/>
</dbReference>
<evidence type="ECO:0000313" key="3">
    <source>
        <dbReference type="EMBL" id="SVB25387.1"/>
    </source>
</evidence>
<dbReference type="PANTHER" id="PTHR35894">
    <property type="entry name" value="GENERAL SECRETION PATHWAY PROTEIN A-RELATED"/>
    <property type="match status" value="1"/>
</dbReference>
<dbReference type="Gene3D" id="3.40.50.300">
    <property type="entry name" value="P-loop containing nucleotide triphosphate hydrolases"/>
    <property type="match status" value="1"/>
</dbReference>
<sequence>MNVFESIGLTADPFSTSPSIEMFYNATRHKQCLEGLELAIRMKRGLSVVRGGIGVGKTTLSRKLIQNFKSETDVFEFHLMLDPKFESELELLKHIIELFGIDNSVGSVQDNRNIIENHLLQVGVDDGKILTLIVDEGQNMPENMLDIFRTLLNFEANDYKLLQLIIFGQPEMGTMIKKYPNFEDRISFDFELGPLSLQDTTGFIHSRMKHVSGVDREWFTQQVIENIYKKTGGYPRKITQVCHELLLSLLNTKNRTIDGNTYDQVFSNNLPLINEGDPDKKDYSTIAVNKLLDVLRKDSGIADTEELTEGQDAQEEWIGGEPVDENINPKNDTEVIETQPTSPKLSEASDPADTDKIEDNEIIKNISTIQEKPVSELIEKEVVEASRPSKVSEYLDSDLIGLDEDKGSDGDEEINIIAEKDSANEPVSGAPVHSDLFENSTPETMASNLMDNQLENPGVFMDGKKKLLSFEQKYIHGFSIDNGKLRSIILTNKGGKKKLLSAHRINTSNSNNKPLDEPNEFGLILTQFFDDLSLKLTDATDINNKVRSILKNRSALSISISGMSSYSRVIKIA</sequence>
<evidence type="ECO:0000259" key="2">
    <source>
        <dbReference type="Pfam" id="PF13401"/>
    </source>
</evidence>